<evidence type="ECO:0000313" key="10">
    <source>
        <dbReference type="EMBL" id="CEL09192.1"/>
    </source>
</evidence>
<dbReference type="OrthoDB" id="2422134at2759"/>
<keyword evidence="5" id="KW-0446">Lipid-binding</keyword>
<feature type="signal peptide" evidence="9">
    <location>
        <begin position="1"/>
        <end position="18"/>
    </location>
</feature>
<dbReference type="FunFam" id="1.20.1280.140:FF:000001">
    <property type="entry name" value="Cell wall serine-threonine-rich galactomannoprotein Mp1"/>
    <property type="match status" value="1"/>
</dbReference>
<evidence type="ECO:0000256" key="4">
    <source>
        <dbReference type="ARBA" id="ARBA00022729"/>
    </source>
</evidence>
<dbReference type="Pfam" id="PF12296">
    <property type="entry name" value="HsbA"/>
    <property type="match status" value="1"/>
</dbReference>
<proteinExistence type="inferred from homology"/>
<dbReference type="Proteomes" id="UP000054771">
    <property type="component" value="Unassembled WGS sequence"/>
</dbReference>
<keyword evidence="4 9" id="KW-0732">Signal</keyword>
<reference evidence="11" key="1">
    <citation type="journal article" date="2016" name="Genome Announc.">
        <title>Draft genome sequences of fungus Aspergillus calidoustus.</title>
        <authorList>
            <person name="Horn F."/>
            <person name="Linde J."/>
            <person name="Mattern D.J."/>
            <person name="Walther G."/>
            <person name="Guthke R."/>
            <person name="Scherlach K."/>
            <person name="Martin K."/>
            <person name="Brakhage A.A."/>
            <person name="Petzke L."/>
            <person name="Valiante V."/>
        </authorList>
    </citation>
    <scope>NUCLEOTIDE SEQUENCE [LARGE SCALE GENOMIC DNA]</scope>
    <source>
        <strain evidence="11">SF006504</strain>
    </source>
</reference>
<evidence type="ECO:0000256" key="7">
    <source>
        <dbReference type="ARBA" id="ARBA00060953"/>
    </source>
</evidence>
<evidence type="ECO:0000256" key="3">
    <source>
        <dbReference type="ARBA" id="ARBA00022525"/>
    </source>
</evidence>
<dbReference type="EMBL" id="CDMC01000013">
    <property type="protein sequence ID" value="CEL09192.1"/>
    <property type="molecule type" value="Genomic_DNA"/>
</dbReference>
<evidence type="ECO:0000256" key="6">
    <source>
        <dbReference type="ARBA" id="ARBA00056563"/>
    </source>
</evidence>
<keyword evidence="11" id="KW-1185">Reference proteome</keyword>
<feature type="chain" id="PRO_5006857806" description="Cell wall mannoprotein 1" evidence="9">
    <location>
        <begin position="19"/>
        <end position="178"/>
    </location>
</feature>
<dbReference type="GO" id="GO:0009277">
    <property type="term" value="C:fungal-type cell wall"/>
    <property type="evidence" value="ECO:0007669"/>
    <property type="project" value="UniProtKB-ARBA"/>
</dbReference>
<comment type="subcellular location">
    <subcellularLocation>
        <location evidence="1">Secreted</location>
        <location evidence="1">Cell wall</location>
    </subcellularLocation>
</comment>
<dbReference type="Gene3D" id="1.20.1280.140">
    <property type="match status" value="1"/>
</dbReference>
<sequence>MKLATGLLTLALTYSAFAEPIPTKKRALADYTDIFSGISAQVAAVADSVSAYVGGSSNADAVQSASDQLATTINNGASAIPGFDPLQNADALALVSPIQDLTSDVSGLVDAVVGAKSNFDGDGRSGDVLSSLQDQQAAAEALRDAITPKVPDALQGIAGDLANGIVSEIQRGVSAYSA</sequence>
<dbReference type="InterPro" id="IPR021054">
    <property type="entry name" value="Cell_wall_mannoprotein_1"/>
</dbReference>
<evidence type="ECO:0000256" key="8">
    <source>
        <dbReference type="ARBA" id="ARBA00071527"/>
    </source>
</evidence>
<name>A0A0U5GET1_ASPCI</name>
<dbReference type="GO" id="GO:0005576">
    <property type="term" value="C:extracellular region"/>
    <property type="evidence" value="ECO:0007669"/>
    <property type="project" value="TreeGrafter"/>
</dbReference>
<evidence type="ECO:0000256" key="9">
    <source>
        <dbReference type="SAM" id="SignalP"/>
    </source>
</evidence>
<dbReference type="GO" id="GO:0008289">
    <property type="term" value="F:lipid binding"/>
    <property type="evidence" value="ECO:0007669"/>
    <property type="project" value="UniProtKB-KW"/>
</dbReference>
<gene>
    <name evidence="10" type="ORF">ASPCAL12332</name>
</gene>
<dbReference type="AlphaFoldDB" id="A0A0U5GET1"/>
<accession>A0A0U5GET1</accession>
<evidence type="ECO:0000256" key="2">
    <source>
        <dbReference type="ARBA" id="ARBA00022512"/>
    </source>
</evidence>
<keyword evidence="3" id="KW-0964">Secreted</keyword>
<protein>
    <recommendedName>
        <fullName evidence="8">Cell wall mannoprotein 1</fullName>
    </recommendedName>
</protein>
<dbReference type="PANTHER" id="PTHR38123:SF6">
    <property type="entry name" value="CELL WALL SERINE-THREONINE-RICH GALACTOMANNOPROTEIN MP1 (AFU_ORTHOLOGUE AFUA_4G03240)"/>
    <property type="match status" value="1"/>
</dbReference>
<comment type="similarity">
    <text evidence="7">Belongs to the cell wall mannoprotein 1 family.</text>
</comment>
<evidence type="ECO:0000313" key="11">
    <source>
        <dbReference type="Proteomes" id="UP000054771"/>
    </source>
</evidence>
<evidence type="ECO:0000256" key="1">
    <source>
        <dbReference type="ARBA" id="ARBA00004191"/>
    </source>
</evidence>
<organism evidence="10 11">
    <name type="scientific">Aspergillus calidoustus</name>
    <dbReference type="NCBI Taxonomy" id="454130"/>
    <lineage>
        <taxon>Eukaryota</taxon>
        <taxon>Fungi</taxon>
        <taxon>Dikarya</taxon>
        <taxon>Ascomycota</taxon>
        <taxon>Pezizomycotina</taxon>
        <taxon>Eurotiomycetes</taxon>
        <taxon>Eurotiomycetidae</taxon>
        <taxon>Eurotiales</taxon>
        <taxon>Aspergillaceae</taxon>
        <taxon>Aspergillus</taxon>
        <taxon>Aspergillus subgen. Nidulantes</taxon>
    </lineage>
</organism>
<dbReference type="PANTHER" id="PTHR38123">
    <property type="entry name" value="CELL WALL SERINE-THREONINE-RICH GALACTOMANNOPROTEIN MP1 (AFU_ORTHOLOGUE AFUA_4G03240)"/>
    <property type="match status" value="1"/>
</dbReference>
<evidence type="ECO:0000256" key="5">
    <source>
        <dbReference type="ARBA" id="ARBA00023121"/>
    </source>
</evidence>
<comment type="function">
    <text evidence="6">Constitutive protein of the cell wall. Antigen target of host humoral immune response.</text>
</comment>
<keyword evidence="2" id="KW-0134">Cell wall</keyword>